<dbReference type="GO" id="GO:0062129">
    <property type="term" value="C:chitin-based extracellular matrix"/>
    <property type="evidence" value="ECO:0007669"/>
    <property type="project" value="TreeGrafter"/>
</dbReference>
<dbReference type="InParanoid" id="A0A1V9XU29"/>
<dbReference type="GO" id="GO:0008010">
    <property type="term" value="F:structural constituent of chitin-based larval cuticle"/>
    <property type="evidence" value="ECO:0007669"/>
    <property type="project" value="TreeGrafter"/>
</dbReference>
<proteinExistence type="predicted"/>
<dbReference type="InterPro" id="IPR000618">
    <property type="entry name" value="Insect_cuticle"/>
</dbReference>
<dbReference type="OrthoDB" id="8021718at2759"/>
<keyword evidence="1" id="KW-0193">Cuticle</keyword>
<dbReference type="InterPro" id="IPR050468">
    <property type="entry name" value="Cuticle_Struct_Prot"/>
</dbReference>
<evidence type="ECO:0000256" key="1">
    <source>
        <dbReference type="PROSITE-ProRule" id="PRU00497"/>
    </source>
</evidence>
<feature type="region of interest" description="Disordered" evidence="2">
    <location>
        <begin position="1"/>
        <end position="21"/>
    </location>
</feature>
<dbReference type="PANTHER" id="PTHR10380:SF235">
    <property type="entry name" value="CUTICULAR PROTEIN 73D, ISOFORM B"/>
    <property type="match status" value="1"/>
</dbReference>
<reference evidence="3 4" key="1">
    <citation type="journal article" date="2017" name="Gigascience">
        <title>Draft genome of the honey bee ectoparasitic mite, Tropilaelaps mercedesae, is shaped by the parasitic life history.</title>
        <authorList>
            <person name="Dong X."/>
            <person name="Armstrong S.D."/>
            <person name="Xia D."/>
            <person name="Makepeace B.L."/>
            <person name="Darby A.C."/>
            <person name="Kadowaki T."/>
        </authorList>
    </citation>
    <scope>NUCLEOTIDE SEQUENCE [LARGE SCALE GENOMIC DNA]</scope>
    <source>
        <strain evidence="3">Wuxi-XJTLU</strain>
    </source>
</reference>
<evidence type="ECO:0008006" key="5">
    <source>
        <dbReference type="Google" id="ProtNLM"/>
    </source>
</evidence>
<feature type="compositionally biased region" description="Polar residues" evidence="2">
    <location>
        <begin position="163"/>
        <end position="190"/>
    </location>
</feature>
<name>A0A1V9XU29_9ACAR</name>
<keyword evidence="4" id="KW-1185">Reference proteome</keyword>
<feature type="compositionally biased region" description="Basic and acidic residues" evidence="2">
    <location>
        <begin position="9"/>
        <end position="18"/>
    </location>
</feature>
<feature type="region of interest" description="Disordered" evidence="2">
    <location>
        <begin position="163"/>
        <end position="192"/>
    </location>
</feature>
<dbReference type="EMBL" id="MNPL01004080">
    <property type="protein sequence ID" value="OQR76985.1"/>
    <property type="molecule type" value="Genomic_DNA"/>
</dbReference>
<protein>
    <recommendedName>
        <fullName evidence="5">Cuticle protein 10.9-like</fullName>
    </recommendedName>
</protein>
<accession>A0A1V9XU29</accession>
<dbReference type="Proteomes" id="UP000192247">
    <property type="component" value="Unassembled WGS sequence"/>
</dbReference>
<dbReference type="PROSITE" id="PS51155">
    <property type="entry name" value="CHIT_BIND_RR_2"/>
    <property type="match status" value="1"/>
</dbReference>
<dbReference type="Pfam" id="PF00379">
    <property type="entry name" value="Chitin_bind_4"/>
    <property type="match status" value="1"/>
</dbReference>
<evidence type="ECO:0000313" key="3">
    <source>
        <dbReference type="EMBL" id="OQR76985.1"/>
    </source>
</evidence>
<dbReference type="PANTHER" id="PTHR10380">
    <property type="entry name" value="CUTICLE PROTEIN"/>
    <property type="match status" value="1"/>
</dbReference>
<dbReference type="AlphaFoldDB" id="A0A1V9XU29"/>
<gene>
    <name evidence="3" type="ORF">BIW11_00509</name>
</gene>
<evidence type="ECO:0000313" key="4">
    <source>
        <dbReference type="Proteomes" id="UP000192247"/>
    </source>
</evidence>
<organism evidence="3 4">
    <name type="scientific">Tropilaelaps mercedesae</name>
    <dbReference type="NCBI Taxonomy" id="418985"/>
    <lineage>
        <taxon>Eukaryota</taxon>
        <taxon>Metazoa</taxon>
        <taxon>Ecdysozoa</taxon>
        <taxon>Arthropoda</taxon>
        <taxon>Chelicerata</taxon>
        <taxon>Arachnida</taxon>
        <taxon>Acari</taxon>
        <taxon>Parasitiformes</taxon>
        <taxon>Mesostigmata</taxon>
        <taxon>Gamasina</taxon>
        <taxon>Dermanyssoidea</taxon>
        <taxon>Laelapidae</taxon>
        <taxon>Tropilaelaps</taxon>
    </lineage>
</organism>
<comment type="caution">
    <text evidence="3">The sequence shown here is derived from an EMBL/GenBank/DDBJ whole genome shotgun (WGS) entry which is preliminary data.</text>
</comment>
<evidence type="ECO:0000256" key="2">
    <source>
        <dbReference type="SAM" id="MobiDB-lite"/>
    </source>
</evidence>
<sequence>MSCGVSQERAGRHNRAELEPLGTDRSVEIPLAPAPVNAIILSRQSSSKVTFPHDGDTRENTANHISKSFPAQRVAENVVQPYDFGYSIQDEYGNSQYRQESGDQGGVVRGSYGYTDALGIYRKVKYIADSGGFRAKMSSNEPGVKAESPASVSFIVEAAPQRHQPSGFSSSSPVLNSDASRQFPSQKSLPSTSNTLTLSAAASSSSTSATTNLLTGYNTVIGLLQAIRKKWVRVFKLVKK</sequence>